<protein>
    <recommendedName>
        <fullName evidence="1">T6SS Phospholipase effector Tle1-like catalytic domain-containing protein</fullName>
    </recommendedName>
</protein>
<dbReference type="PANTHER" id="PTHR33840">
    <property type="match status" value="1"/>
</dbReference>
<dbReference type="EMBL" id="JAVHNQ010000005">
    <property type="protein sequence ID" value="KAK6346614.1"/>
    <property type="molecule type" value="Genomic_DNA"/>
</dbReference>
<dbReference type="PANTHER" id="PTHR33840:SF16">
    <property type="entry name" value="DUF2235 DOMAIN-CONTAINING PROTEIN"/>
    <property type="match status" value="1"/>
</dbReference>
<dbReference type="AlphaFoldDB" id="A0AAV9UQV6"/>
<accession>A0AAV9UQV6</accession>
<dbReference type="Proteomes" id="UP001375240">
    <property type="component" value="Unassembled WGS sequence"/>
</dbReference>
<comment type="caution">
    <text evidence="2">The sequence shown here is derived from an EMBL/GenBank/DDBJ whole genome shotgun (WGS) entry which is preliminary data.</text>
</comment>
<dbReference type="Pfam" id="PF09994">
    <property type="entry name" value="T6SS_Tle1-like_cat"/>
    <property type="match status" value="1"/>
</dbReference>
<keyword evidence="3" id="KW-1185">Reference proteome</keyword>
<dbReference type="InterPro" id="IPR018712">
    <property type="entry name" value="Tle1-like_cat"/>
</dbReference>
<evidence type="ECO:0000259" key="1">
    <source>
        <dbReference type="Pfam" id="PF09994"/>
    </source>
</evidence>
<proteinExistence type="predicted"/>
<gene>
    <name evidence="2" type="ORF">TWF696_006734</name>
</gene>
<reference evidence="2 3" key="1">
    <citation type="submission" date="2019-10" db="EMBL/GenBank/DDBJ databases">
        <authorList>
            <person name="Palmer J.M."/>
        </authorList>
    </citation>
    <scope>NUCLEOTIDE SEQUENCE [LARGE SCALE GENOMIC DNA]</scope>
    <source>
        <strain evidence="2 3">TWF696</strain>
    </source>
</reference>
<sequence>MGSTDETTSVDFNRTGFIPTGFTQTGFTQTGFVEGGFADGGFSQGGLIDTGIPVAPKRLIICCDGTWQSSVSGLKNIPSNVTRLARSIARSGKEEGPDGKVWQQIVHYDAGIGTGDLSNAEKDRQGGFGIGFVGNVIETYNFLVLNYSPGDQIFCFGFSRGAYTARAVAGLVNDIGIIAPRDLQDFPDLYALYQKNEDSQGFRKSKAYRDWVWGVLTDEQPPVVQGGFQELPRYRQHPHCPAPEASRVVEVVGVFDTVGSLGIPDLTWTQYNLKFLEQYSGITNPGFHNVSLSPYIRRAFHALALDEHRGPFSPTLWHFPPDGARGPRKPKKSHLELFAEWDRLRTSKSSTEEQLAAAWGALVDCEMYEQLKGMESELQQVWFPGVHINIGGGSDDLLKEWKSDFEQIALITFAWMCEQVAPYIQLSTDLNTLAHFAVEDRFNLIKPVLDRIREGEKDYGFHWAGSWAWKALDVTGLKKAEVRKLPLNAVNGWATGPIIDSFEGKMKLAGGIDRLPGRYTDDYTGKKLKTLGPTYEYLHPCIQYRKEKDTDYKPKGLVGFTRGLNKARDGFEWVSEDGLTVIPEFVIKPSDRFTRHVAMQGGIEGEASDFIANIDRKLGFKTDEADWMDRRESGKLNAQDTMPKPFNYSGFTIVNN</sequence>
<name>A0AAV9UQV6_9PEZI</name>
<evidence type="ECO:0000313" key="2">
    <source>
        <dbReference type="EMBL" id="KAK6346614.1"/>
    </source>
</evidence>
<evidence type="ECO:0000313" key="3">
    <source>
        <dbReference type="Proteomes" id="UP001375240"/>
    </source>
</evidence>
<feature type="domain" description="T6SS Phospholipase effector Tle1-like catalytic" evidence="1">
    <location>
        <begin position="57"/>
        <end position="419"/>
    </location>
</feature>
<organism evidence="2 3">
    <name type="scientific">Orbilia brochopaga</name>
    <dbReference type="NCBI Taxonomy" id="3140254"/>
    <lineage>
        <taxon>Eukaryota</taxon>
        <taxon>Fungi</taxon>
        <taxon>Dikarya</taxon>
        <taxon>Ascomycota</taxon>
        <taxon>Pezizomycotina</taxon>
        <taxon>Orbiliomycetes</taxon>
        <taxon>Orbiliales</taxon>
        <taxon>Orbiliaceae</taxon>
        <taxon>Orbilia</taxon>
    </lineage>
</organism>